<evidence type="ECO:0000259" key="2">
    <source>
        <dbReference type="Pfam" id="PF05970"/>
    </source>
</evidence>
<keyword evidence="1" id="KW-0378">Hydrolase</keyword>
<dbReference type="GO" id="GO:0043139">
    <property type="term" value="F:5'-3' DNA helicase activity"/>
    <property type="evidence" value="ECO:0007669"/>
    <property type="project" value="UniProtKB-EC"/>
</dbReference>
<keyword evidence="1" id="KW-0227">DNA damage</keyword>
<keyword evidence="1" id="KW-0233">DNA recombination</keyword>
<dbReference type="InterPro" id="IPR010285">
    <property type="entry name" value="DNA_helicase_pif1-like_DEAD"/>
</dbReference>
<evidence type="ECO:0000259" key="4">
    <source>
        <dbReference type="Pfam" id="PF21530"/>
    </source>
</evidence>
<evidence type="ECO:0000256" key="1">
    <source>
        <dbReference type="RuleBase" id="RU363044"/>
    </source>
</evidence>
<feature type="domain" description="Helitron helicase-like" evidence="3">
    <location>
        <begin position="112"/>
        <end position="182"/>
    </location>
</feature>
<feature type="domain" description="DNA helicase Pif1-like DEAD-box helicase" evidence="2">
    <location>
        <begin position="339"/>
        <end position="491"/>
    </location>
</feature>
<keyword evidence="1" id="KW-0347">Helicase</keyword>
<dbReference type="PANTHER" id="PTHR10492">
    <property type="match status" value="1"/>
</dbReference>
<dbReference type="Pfam" id="PF14214">
    <property type="entry name" value="Helitron_like_N"/>
    <property type="match status" value="1"/>
</dbReference>
<comment type="catalytic activity">
    <reaction evidence="1">
        <text>ATP + H2O = ADP + phosphate + H(+)</text>
        <dbReference type="Rhea" id="RHEA:13065"/>
        <dbReference type="ChEBI" id="CHEBI:15377"/>
        <dbReference type="ChEBI" id="CHEBI:15378"/>
        <dbReference type="ChEBI" id="CHEBI:30616"/>
        <dbReference type="ChEBI" id="CHEBI:43474"/>
        <dbReference type="ChEBI" id="CHEBI:456216"/>
        <dbReference type="EC" id="5.6.2.3"/>
    </reaction>
</comment>
<sequence>MRELNIFAQSYQMMGEELENQRRLEIESGELLPELQLLFTLRPGMDRRRYNAQRTNEVAAVFRTTADGEIPESYVTIRNRNDKTLKNVSTMDPNVEPWIYPLFYPYGTQGWHWRRLFQQWLVDSYVKIEKDRINYCRDHQKELRTETYQGLKDYLQTTANNLNGRIGKMIILPSTFIGSPQACLTLGLIEDDDEWKRAMNEAIGWMMPRQLRRLFVRILLHCQPLHPEELWGCFKVAMSEDFIRHFGMLQGQEKAYAQINTMLCAEGKSLADFPQMEQLIENDEEDNYMTIEEVMEIGIRQYEQLNDKQKEIVDIILNRLDNNNHHNSNCFYIDGPGGSGIAATLLPAGKTVHKTFGLPVPLFADSSSSIKIQSKEAQYLKKTDIFIWDEAPMAPRYALEIMDRTLRDIMNNDLPFGGKIIVLGGDFRQLLPIKIHGTRCEIVNLSIKFSSTWKHFISFSLTENMRVLPEETEFAKFLLNMGDGILNDANDNIQLPDCCIAPINADIIEDIYGDLIRNKEFNNMAKCAILSARNADVDEINKRVVELLDISEERIYTSTDSTENCDDNGDIGEVLLPEYLNTLSPSTLPPYELRLKPNCVIMLIRNLSINEGLCNGTRLMIIELADHLLKCEILT</sequence>
<dbReference type="GO" id="GO:0016787">
    <property type="term" value="F:hydrolase activity"/>
    <property type="evidence" value="ECO:0007669"/>
    <property type="project" value="UniProtKB-KW"/>
</dbReference>
<accession>A0A6J1QNU1</accession>
<dbReference type="EC" id="5.6.2.3" evidence="1"/>
<dbReference type="Pfam" id="PF05970">
    <property type="entry name" value="PIF1"/>
    <property type="match status" value="1"/>
</dbReference>
<gene>
    <name evidence="6" type="primary">LOC112462204</name>
</gene>
<organism evidence="5 6">
    <name type="scientific">Temnothorax curvispinosus</name>
    <dbReference type="NCBI Taxonomy" id="300111"/>
    <lineage>
        <taxon>Eukaryota</taxon>
        <taxon>Metazoa</taxon>
        <taxon>Ecdysozoa</taxon>
        <taxon>Arthropoda</taxon>
        <taxon>Hexapoda</taxon>
        <taxon>Insecta</taxon>
        <taxon>Pterygota</taxon>
        <taxon>Neoptera</taxon>
        <taxon>Endopterygota</taxon>
        <taxon>Hymenoptera</taxon>
        <taxon>Apocrita</taxon>
        <taxon>Aculeata</taxon>
        <taxon>Formicoidea</taxon>
        <taxon>Formicidae</taxon>
        <taxon>Myrmicinae</taxon>
        <taxon>Temnothorax</taxon>
    </lineage>
</organism>
<dbReference type="GO" id="GO:0005524">
    <property type="term" value="F:ATP binding"/>
    <property type="evidence" value="ECO:0007669"/>
    <property type="project" value="UniProtKB-KW"/>
</dbReference>
<dbReference type="Gene3D" id="3.40.50.300">
    <property type="entry name" value="P-loop containing nucleotide triphosphate hydrolases"/>
    <property type="match status" value="1"/>
</dbReference>
<dbReference type="Pfam" id="PF21530">
    <property type="entry name" value="Pif1_2B_dom"/>
    <property type="match status" value="1"/>
</dbReference>
<name>A0A6J1QNU1_9HYME</name>
<dbReference type="InterPro" id="IPR025476">
    <property type="entry name" value="Helitron_helicase-like"/>
</dbReference>
<keyword evidence="5" id="KW-1185">Reference proteome</keyword>
<feature type="domain" description="DNA helicase Pif1-like 2B" evidence="4">
    <location>
        <begin position="578"/>
        <end position="624"/>
    </location>
</feature>
<evidence type="ECO:0000313" key="6">
    <source>
        <dbReference type="RefSeq" id="XP_024883608.1"/>
    </source>
</evidence>
<reference evidence="6" key="1">
    <citation type="submission" date="2025-08" db="UniProtKB">
        <authorList>
            <consortium name="RefSeq"/>
        </authorList>
    </citation>
    <scope>IDENTIFICATION</scope>
    <source>
        <tissue evidence="6">Whole body</tissue>
    </source>
</reference>
<dbReference type="GO" id="GO:0006310">
    <property type="term" value="P:DNA recombination"/>
    <property type="evidence" value="ECO:0007669"/>
    <property type="project" value="UniProtKB-KW"/>
</dbReference>
<protein>
    <recommendedName>
        <fullName evidence="1">ATP-dependent DNA helicase</fullName>
        <ecNumber evidence="1">5.6.2.3</ecNumber>
    </recommendedName>
</protein>
<evidence type="ECO:0000313" key="5">
    <source>
        <dbReference type="Proteomes" id="UP000504618"/>
    </source>
</evidence>
<keyword evidence="1" id="KW-0067">ATP-binding</keyword>
<dbReference type="InterPro" id="IPR049163">
    <property type="entry name" value="Pif1-like_2B_dom"/>
</dbReference>
<dbReference type="PANTHER" id="PTHR10492:SF57">
    <property type="entry name" value="ATP-DEPENDENT DNA HELICASE"/>
    <property type="match status" value="1"/>
</dbReference>
<dbReference type="GeneID" id="112462204"/>
<comment type="similarity">
    <text evidence="1">Belongs to the helicase family.</text>
</comment>
<dbReference type="OrthoDB" id="10053386at2759"/>
<dbReference type="GO" id="GO:0006281">
    <property type="term" value="P:DNA repair"/>
    <property type="evidence" value="ECO:0007669"/>
    <property type="project" value="UniProtKB-KW"/>
</dbReference>
<dbReference type="Proteomes" id="UP000504618">
    <property type="component" value="Unplaced"/>
</dbReference>
<feature type="non-terminal residue" evidence="6">
    <location>
        <position position="635"/>
    </location>
</feature>
<keyword evidence="1" id="KW-0547">Nucleotide-binding</keyword>
<dbReference type="RefSeq" id="XP_024883608.1">
    <property type="nucleotide sequence ID" value="XM_025027840.1"/>
</dbReference>
<keyword evidence="1" id="KW-0234">DNA repair</keyword>
<dbReference type="GO" id="GO:0000723">
    <property type="term" value="P:telomere maintenance"/>
    <property type="evidence" value="ECO:0007669"/>
    <property type="project" value="InterPro"/>
</dbReference>
<dbReference type="SUPFAM" id="SSF52540">
    <property type="entry name" value="P-loop containing nucleoside triphosphate hydrolases"/>
    <property type="match status" value="2"/>
</dbReference>
<comment type="cofactor">
    <cofactor evidence="1">
        <name>Mg(2+)</name>
        <dbReference type="ChEBI" id="CHEBI:18420"/>
    </cofactor>
</comment>
<proteinExistence type="inferred from homology"/>
<dbReference type="InterPro" id="IPR027417">
    <property type="entry name" value="P-loop_NTPase"/>
</dbReference>
<dbReference type="AlphaFoldDB" id="A0A6J1QNU1"/>
<evidence type="ECO:0000259" key="3">
    <source>
        <dbReference type="Pfam" id="PF14214"/>
    </source>
</evidence>